<sequence length="195" mass="21007">MKSLSENSAGSSSELQTSSWPSRTSILETPERTRCRLSISFADSGLGSSMFGSPPNSQETVSTSPPVLRTPTGSVGGSISRPKRSTSPSPIRNFVHMSPYSSSFSSPIHGSSPSRLQLSNPEHATGFRFSGANLRKGELFDNLTNFEARKNECSATTSSPHHTKRTTGSRVINRCLNMPSVSSNRYLNASEFLSS</sequence>
<name>A0ABD6EWT6_9BILA</name>
<protein>
    <submittedName>
        <fullName evidence="2">Uncharacterized protein</fullName>
    </submittedName>
</protein>
<dbReference type="AlphaFoldDB" id="A0ABD6EWT6"/>
<keyword evidence="3" id="KW-1185">Reference proteome</keyword>
<feature type="compositionally biased region" description="Polar residues" evidence="1">
    <location>
        <begin position="16"/>
        <end position="27"/>
    </location>
</feature>
<proteinExistence type="predicted"/>
<feature type="compositionally biased region" description="Low complexity" evidence="1">
    <location>
        <begin position="1"/>
        <end position="15"/>
    </location>
</feature>
<dbReference type="Proteomes" id="UP001608902">
    <property type="component" value="Unassembled WGS sequence"/>
</dbReference>
<feature type="compositionally biased region" description="Polar residues" evidence="1">
    <location>
        <begin position="46"/>
        <end position="65"/>
    </location>
</feature>
<dbReference type="EMBL" id="JBGFUD010008204">
    <property type="protein sequence ID" value="MFH4981956.1"/>
    <property type="molecule type" value="Genomic_DNA"/>
</dbReference>
<accession>A0ABD6EWT6</accession>
<gene>
    <name evidence="2" type="ORF">AB6A40_008665</name>
</gene>
<evidence type="ECO:0000313" key="3">
    <source>
        <dbReference type="Proteomes" id="UP001608902"/>
    </source>
</evidence>
<evidence type="ECO:0000313" key="2">
    <source>
        <dbReference type="EMBL" id="MFH4981956.1"/>
    </source>
</evidence>
<reference evidence="2 3" key="1">
    <citation type="submission" date="2024-08" db="EMBL/GenBank/DDBJ databases">
        <title>Gnathostoma spinigerum genome.</title>
        <authorList>
            <person name="Gonzalez-Bertolin B."/>
            <person name="Monzon S."/>
            <person name="Zaballos A."/>
            <person name="Jimenez P."/>
            <person name="Dekumyoy P."/>
            <person name="Varona S."/>
            <person name="Cuesta I."/>
            <person name="Sumanam S."/>
            <person name="Adisakwattana P."/>
            <person name="Gasser R.B."/>
            <person name="Hernandez-Gonzalez A."/>
            <person name="Young N.D."/>
            <person name="Perteguer M.J."/>
        </authorList>
    </citation>
    <scope>NUCLEOTIDE SEQUENCE [LARGE SCALE GENOMIC DNA]</scope>
    <source>
        <strain evidence="2">AL3</strain>
        <tissue evidence="2">Liver</tissue>
    </source>
</reference>
<feature type="region of interest" description="Disordered" evidence="1">
    <location>
        <begin position="1"/>
        <end position="33"/>
    </location>
</feature>
<evidence type="ECO:0000256" key="1">
    <source>
        <dbReference type="SAM" id="MobiDB-lite"/>
    </source>
</evidence>
<organism evidence="2 3">
    <name type="scientific">Gnathostoma spinigerum</name>
    <dbReference type="NCBI Taxonomy" id="75299"/>
    <lineage>
        <taxon>Eukaryota</taxon>
        <taxon>Metazoa</taxon>
        <taxon>Ecdysozoa</taxon>
        <taxon>Nematoda</taxon>
        <taxon>Chromadorea</taxon>
        <taxon>Rhabditida</taxon>
        <taxon>Spirurina</taxon>
        <taxon>Gnathostomatomorpha</taxon>
        <taxon>Gnathostomatoidea</taxon>
        <taxon>Gnathostomatidae</taxon>
        <taxon>Gnathostoma</taxon>
    </lineage>
</organism>
<feature type="region of interest" description="Disordered" evidence="1">
    <location>
        <begin position="46"/>
        <end position="93"/>
    </location>
</feature>
<comment type="caution">
    <text evidence="2">The sequence shown here is derived from an EMBL/GenBank/DDBJ whole genome shotgun (WGS) entry which is preliminary data.</text>
</comment>